<protein>
    <recommendedName>
        <fullName evidence="4">Lysozyme inhibitor LprI N-terminal domain-containing protein</fullName>
    </recommendedName>
</protein>
<keyword evidence="1" id="KW-0175">Coiled coil</keyword>
<dbReference type="AlphaFoldDB" id="A0A081N328"/>
<dbReference type="EMBL" id="JOKG01000004">
    <property type="protein sequence ID" value="KEQ12851.1"/>
    <property type="molecule type" value="Genomic_DNA"/>
</dbReference>
<evidence type="ECO:0000313" key="3">
    <source>
        <dbReference type="Proteomes" id="UP000028006"/>
    </source>
</evidence>
<gene>
    <name evidence="2" type="ORF">GZ77_20635</name>
</gene>
<evidence type="ECO:0000256" key="1">
    <source>
        <dbReference type="SAM" id="Coils"/>
    </source>
</evidence>
<feature type="coiled-coil region" evidence="1">
    <location>
        <begin position="29"/>
        <end position="56"/>
    </location>
</feature>
<organism evidence="2 3">
    <name type="scientific">Endozoicomonas montiporae</name>
    <dbReference type="NCBI Taxonomy" id="1027273"/>
    <lineage>
        <taxon>Bacteria</taxon>
        <taxon>Pseudomonadati</taxon>
        <taxon>Pseudomonadota</taxon>
        <taxon>Gammaproteobacteria</taxon>
        <taxon>Oceanospirillales</taxon>
        <taxon>Endozoicomonadaceae</taxon>
        <taxon>Endozoicomonas</taxon>
    </lineage>
</organism>
<evidence type="ECO:0008006" key="4">
    <source>
        <dbReference type="Google" id="ProtNLM"/>
    </source>
</evidence>
<reference evidence="2 3" key="1">
    <citation type="submission" date="2014-06" db="EMBL/GenBank/DDBJ databases">
        <title>Whole Genome Sequences of Three Symbiotic Endozoicomonas Bacteria.</title>
        <authorList>
            <person name="Neave M.J."/>
            <person name="Apprill A."/>
            <person name="Voolstra C.R."/>
        </authorList>
    </citation>
    <scope>NUCLEOTIDE SEQUENCE [LARGE SCALE GENOMIC DNA]</scope>
    <source>
        <strain evidence="2 3">LMG 24815</strain>
    </source>
</reference>
<name>A0A081N328_9GAMM</name>
<sequence>MGACKNACIVAVRVRRKSPCAAGTASPSVVQAEAELLKWLDELDEKEKQIALQRAQRIWR</sequence>
<dbReference type="Proteomes" id="UP000028006">
    <property type="component" value="Unassembled WGS sequence"/>
</dbReference>
<proteinExistence type="predicted"/>
<keyword evidence="3" id="KW-1185">Reference proteome</keyword>
<comment type="caution">
    <text evidence="2">The sequence shown here is derived from an EMBL/GenBank/DDBJ whole genome shotgun (WGS) entry which is preliminary data.</text>
</comment>
<accession>A0A081N328</accession>
<evidence type="ECO:0000313" key="2">
    <source>
        <dbReference type="EMBL" id="KEQ12851.1"/>
    </source>
</evidence>